<name>A0A1A9WZT7_9MUSC</name>
<dbReference type="VEuPathDB" id="VectorBase:GBRI038957"/>
<evidence type="ECO:0000313" key="3">
    <source>
        <dbReference type="Proteomes" id="UP000091820"/>
    </source>
</evidence>
<keyword evidence="1" id="KW-0472">Membrane</keyword>
<keyword evidence="1" id="KW-0812">Transmembrane</keyword>
<evidence type="ECO:0000313" key="2">
    <source>
        <dbReference type="EnsemblMetazoa" id="GBRI038957-PA"/>
    </source>
</evidence>
<sequence>MFHTVRGQVEEGRGSEKYQYTILVLPLTRVKVKTRLKLTVCEKNTEEPEHRKYFRNLRKFTCLAYMFLFGFSTVSYHKIFCSILLSNNSCDCHVENFYDLATRDYILNSSGTLYGSTGS</sequence>
<reference evidence="2" key="2">
    <citation type="submission" date="2020-05" db="UniProtKB">
        <authorList>
            <consortium name="EnsemblMetazoa"/>
        </authorList>
    </citation>
    <scope>IDENTIFICATION</scope>
    <source>
        <strain evidence="2">IAEA</strain>
    </source>
</reference>
<keyword evidence="1" id="KW-1133">Transmembrane helix</keyword>
<dbReference type="EnsemblMetazoa" id="GBRI038957-RA">
    <property type="protein sequence ID" value="GBRI038957-PA"/>
    <property type="gene ID" value="GBRI038957"/>
</dbReference>
<dbReference type="Proteomes" id="UP000091820">
    <property type="component" value="Unassembled WGS sequence"/>
</dbReference>
<evidence type="ECO:0000256" key="1">
    <source>
        <dbReference type="SAM" id="Phobius"/>
    </source>
</evidence>
<protein>
    <submittedName>
        <fullName evidence="2">Uncharacterized protein</fullName>
    </submittedName>
</protein>
<keyword evidence="3" id="KW-1185">Reference proteome</keyword>
<dbReference type="AlphaFoldDB" id="A0A1A9WZT7"/>
<organism evidence="2 3">
    <name type="scientific">Glossina brevipalpis</name>
    <dbReference type="NCBI Taxonomy" id="37001"/>
    <lineage>
        <taxon>Eukaryota</taxon>
        <taxon>Metazoa</taxon>
        <taxon>Ecdysozoa</taxon>
        <taxon>Arthropoda</taxon>
        <taxon>Hexapoda</taxon>
        <taxon>Insecta</taxon>
        <taxon>Pterygota</taxon>
        <taxon>Neoptera</taxon>
        <taxon>Endopterygota</taxon>
        <taxon>Diptera</taxon>
        <taxon>Brachycera</taxon>
        <taxon>Muscomorpha</taxon>
        <taxon>Hippoboscoidea</taxon>
        <taxon>Glossinidae</taxon>
        <taxon>Glossina</taxon>
    </lineage>
</organism>
<accession>A0A1A9WZT7</accession>
<reference evidence="3" key="1">
    <citation type="submission" date="2014-03" db="EMBL/GenBank/DDBJ databases">
        <authorList>
            <person name="Aksoy S."/>
            <person name="Warren W."/>
            <person name="Wilson R.K."/>
        </authorList>
    </citation>
    <scope>NUCLEOTIDE SEQUENCE [LARGE SCALE GENOMIC DNA]</scope>
    <source>
        <strain evidence="3">IAEA</strain>
    </source>
</reference>
<feature type="transmembrane region" description="Helical" evidence="1">
    <location>
        <begin position="60"/>
        <end position="80"/>
    </location>
</feature>
<proteinExistence type="predicted"/>